<evidence type="ECO:0000256" key="3">
    <source>
        <dbReference type="ARBA" id="ARBA00022777"/>
    </source>
</evidence>
<keyword evidence="3 9" id="KW-0418">Kinase</keyword>
<dbReference type="Gene3D" id="1.10.510.10">
    <property type="entry name" value="Transferase(Phosphotransferase) domain 1"/>
    <property type="match status" value="1"/>
</dbReference>
<dbReference type="SMART" id="SM00220">
    <property type="entry name" value="S_TKc"/>
    <property type="match status" value="1"/>
</dbReference>
<dbReference type="InterPro" id="IPR017441">
    <property type="entry name" value="Protein_kinase_ATP_BS"/>
</dbReference>
<evidence type="ECO:0000256" key="2">
    <source>
        <dbReference type="ARBA" id="ARBA00022741"/>
    </source>
</evidence>
<keyword evidence="1 9" id="KW-0808">Transferase</keyword>
<dbReference type="InterPro" id="IPR000719">
    <property type="entry name" value="Prot_kinase_dom"/>
</dbReference>
<dbReference type="RefSeq" id="WP_145275697.1">
    <property type="nucleotide sequence ID" value="NZ_CP036272.1"/>
</dbReference>
<dbReference type="PROSITE" id="PS50011">
    <property type="entry name" value="PROTEIN_KINASE_DOM"/>
    <property type="match status" value="1"/>
</dbReference>
<dbReference type="Proteomes" id="UP000315003">
    <property type="component" value="Chromosome"/>
</dbReference>
<feature type="transmembrane region" description="Helical" evidence="7">
    <location>
        <begin position="530"/>
        <end position="556"/>
    </location>
</feature>
<feature type="transmembrane region" description="Helical" evidence="7">
    <location>
        <begin position="576"/>
        <end position="595"/>
    </location>
</feature>
<feature type="transmembrane region" description="Helical" evidence="7">
    <location>
        <begin position="632"/>
        <end position="651"/>
    </location>
</feature>
<dbReference type="PANTHER" id="PTHR43289">
    <property type="entry name" value="MITOGEN-ACTIVATED PROTEIN KINASE KINASE KINASE 20-RELATED"/>
    <property type="match status" value="1"/>
</dbReference>
<feature type="transmembrane region" description="Helical" evidence="7">
    <location>
        <begin position="607"/>
        <end position="626"/>
    </location>
</feature>
<evidence type="ECO:0000256" key="6">
    <source>
        <dbReference type="SAM" id="MobiDB-lite"/>
    </source>
</evidence>
<keyword evidence="7" id="KW-0472">Membrane</keyword>
<keyword evidence="7" id="KW-0812">Transmembrane</keyword>
<dbReference type="PANTHER" id="PTHR43289:SF6">
    <property type="entry name" value="SERINE_THREONINE-PROTEIN KINASE NEKL-3"/>
    <property type="match status" value="1"/>
</dbReference>
<keyword evidence="10" id="KW-1185">Reference proteome</keyword>
<dbReference type="SUPFAM" id="SSF56112">
    <property type="entry name" value="Protein kinase-like (PK-like)"/>
    <property type="match status" value="1"/>
</dbReference>
<accession>A0A517SZH3</accession>
<dbReference type="CDD" id="cd14014">
    <property type="entry name" value="STKc_PknB_like"/>
    <property type="match status" value="1"/>
</dbReference>
<feature type="transmembrane region" description="Helical" evidence="7">
    <location>
        <begin position="494"/>
        <end position="518"/>
    </location>
</feature>
<keyword evidence="2 5" id="KW-0547">Nucleotide-binding</keyword>
<dbReference type="SUPFAM" id="SSF82866">
    <property type="entry name" value="Multidrug efflux transporter AcrB transmembrane domain"/>
    <property type="match status" value="1"/>
</dbReference>
<dbReference type="GO" id="GO:0005524">
    <property type="term" value="F:ATP binding"/>
    <property type="evidence" value="ECO:0007669"/>
    <property type="project" value="UniProtKB-UniRule"/>
</dbReference>
<dbReference type="EMBL" id="CP036272">
    <property type="protein sequence ID" value="QDT61548.1"/>
    <property type="molecule type" value="Genomic_DNA"/>
</dbReference>
<keyword evidence="7" id="KW-1133">Transmembrane helix</keyword>
<protein>
    <submittedName>
        <fullName evidence="9">Serine/threonine-protein kinase PrkC</fullName>
        <ecNumber evidence="9">2.7.11.1</ecNumber>
    </submittedName>
</protein>
<feature type="domain" description="Protein kinase" evidence="8">
    <location>
        <begin position="33"/>
        <end position="283"/>
    </location>
</feature>
<evidence type="ECO:0000256" key="7">
    <source>
        <dbReference type="SAM" id="Phobius"/>
    </source>
</evidence>
<reference evidence="9 10" key="1">
    <citation type="submission" date="2019-02" db="EMBL/GenBank/DDBJ databases">
        <title>Deep-cultivation of Planctomycetes and their phenomic and genomic characterization uncovers novel biology.</title>
        <authorList>
            <person name="Wiegand S."/>
            <person name="Jogler M."/>
            <person name="Boedeker C."/>
            <person name="Pinto D."/>
            <person name="Vollmers J."/>
            <person name="Rivas-Marin E."/>
            <person name="Kohn T."/>
            <person name="Peeters S.H."/>
            <person name="Heuer A."/>
            <person name="Rast P."/>
            <person name="Oberbeckmann S."/>
            <person name="Bunk B."/>
            <person name="Jeske O."/>
            <person name="Meyerdierks A."/>
            <person name="Storesund J.E."/>
            <person name="Kallscheuer N."/>
            <person name="Luecker S."/>
            <person name="Lage O.M."/>
            <person name="Pohl T."/>
            <person name="Merkel B.J."/>
            <person name="Hornburger P."/>
            <person name="Mueller R.-W."/>
            <person name="Bruemmer F."/>
            <person name="Labrenz M."/>
            <person name="Spormann A.M."/>
            <person name="Op den Camp H."/>
            <person name="Overmann J."/>
            <person name="Amann R."/>
            <person name="Jetten M.S.M."/>
            <person name="Mascher T."/>
            <person name="Medema M.H."/>
            <person name="Devos D.P."/>
            <person name="Kaster A.-K."/>
            <person name="Ovreas L."/>
            <person name="Rohde M."/>
            <person name="Galperin M.Y."/>
            <person name="Jogler C."/>
        </authorList>
    </citation>
    <scope>NUCLEOTIDE SEQUENCE [LARGE SCALE GENOMIC DNA]</scope>
    <source>
        <strain evidence="9 10">SV_7m_r</strain>
    </source>
</reference>
<dbReference type="PROSITE" id="PS00107">
    <property type="entry name" value="PROTEIN_KINASE_ATP"/>
    <property type="match status" value="1"/>
</dbReference>
<name>A0A517SZH3_9BACT</name>
<evidence type="ECO:0000256" key="1">
    <source>
        <dbReference type="ARBA" id="ARBA00022679"/>
    </source>
</evidence>
<keyword evidence="4 5" id="KW-0067">ATP-binding</keyword>
<proteinExistence type="predicted"/>
<feature type="binding site" evidence="5">
    <location>
        <position position="61"/>
    </location>
    <ligand>
        <name>ATP</name>
        <dbReference type="ChEBI" id="CHEBI:30616"/>
    </ligand>
</feature>
<evidence type="ECO:0000256" key="5">
    <source>
        <dbReference type="PROSITE-ProRule" id="PRU10141"/>
    </source>
</evidence>
<organism evidence="9 10">
    <name type="scientific">Stieleria bergensis</name>
    <dbReference type="NCBI Taxonomy" id="2528025"/>
    <lineage>
        <taxon>Bacteria</taxon>
        <taxon>Pseudomonadati</taxon>
        <taxon>Planctomycetota</taxon>
        <taxon>Planctomycetia</taxon>
        <taxon>Pirellulales</taxon>
        <taxon>Pirellulaceae</taxon>
        <taxon>Stieleria</taxon>
    </lineage>
</organism>
<feature type="transmembrane region" description="Helical" evidence="7">
    <location>
        <begin position="458"/>
        <end position="482"/>
    </location>
</feature>
<evidence type="ECO:0000256" key="4">
    <source>
        <dbReference type="ARBA" id="ARBA00022840"/>
    </source>
</evidence>
<feature type="transmembrane region" description="Helical" evidence="7">
    <location>
        <begin position="373"/>
        <end position="402"/>
    </location>
</feature>
<evidence type="ECO:0000259" key="8">
    <source>
        <dbReference type="PROSITE" id="PS50011"/>
    </source>
</evidence>
<gene>
    <name evidence="9" type="primary">prkC_14</name>
    <name evidence="9" type="ORF">SV7mr_40850</name>
</gene>
<dbReference type="GO" id="GO:0004674">
    <property type="term" value="F:protein serine/threonine kinase activity"/>
    <property type="evidence" value="ECO:0007669"/>
    <property type="project" value="UniProtKB-EC"/>
</dbReference>
<dbReference type="InterPro" id="IPR011009">
    <property type="entry name" value="Kinase-like_dom_sf"/>
</dbReference>
<evidence type="ECO:0000313" key="9">
    <source>
        <dbReference type="EMBL" id="QDT61548.1"/>
    </source>
</evidence>
<sequence length="674" mass="73222">MNQTIESTVYQSPERASAMSFTFPPGSSPLPPYTIRRGIGIGGFGEVYFAVSQAGKEVALKRIQRNLEIELRGVSQCLNLKHPNLISLFDICQDSEKRSWVVMEYVAGDNMRQSLDDHPNGLAPSEVDRWLRGIAGGVSHLHSAGLVHRDLKPGNIFDDQGVVKIGDYGLCKFISSSQRGGQTESVGTFHYMAPEIGKGQYGREIDIYAMGVILHEMITGSVPFDGESCHEIIVKHLTAVPDLSPVPQPYRDVIARSLEKDPAKRPSSVAEFMASLNLDDEVIQLSSAAVIEPNPAAPASTPNLETEHHSASGFHARAANAEVESKTAPQEAPVVEPGSSPSQEEPVLRAIRTCSKEFSGWWRSMDQRPGLQAVVAIVIGVVLMMHTGWLLPLLIMLGVIYVPYYVVRAIVLQTTQQPSYAQASQLAAQSAASRVLSPAQLQQEVRHAMRAKHPVVRAAELSTSWVASLLTVAAMTTGLAVIGLREKTVELTDIAYYVGIGVISLVSAAVLLAAGKLWERDEGEALTRRLVLAGLGAMVGLVAYGACEAFMLPMVADQDSWLGNARPVALYETDGTMKPAGMMAHFALLFFLVRWWRPADPLRKSRLSLWSVAVICVFAWLTQQIFPVPQPAGFLIAGMLAVTVQMSAPWIRPADYSDAIAGKRNPSKNIAQEA</sequence>
<dbReference type="EC" id="2.7.11.1" evidence="9"/>
<dbReference type="AlphaFoldDB" id="A0A517SZH3"/>
<evidence type="ECO:0000313" key="10">
    <source>
        <dbReference type="Proteomes" id="UP000315003"/>
    </source>
</evidence>
<feature type="region of interest" description="Disordered" evidence="6">
    <location>
        <begin position="318"/>
        <end position="347"/>
    </location>
</feature>
<dbReference type="OrthoDB" id="6111975at2"/>
<dbReference type="Pfam" id="PF00069">
    <property type="entry name" value="Pkinase"/>
    <property type="match status" value="1"/>
</dbReference>